<dbReference type="STRING" id="395495.Lcho_0606"/>
<dbReference type="OrthoDB" id="9157092at2"/>
<evidence type="ECO:0000313" key="3">
    <source>
        <dbReference type="Proteomes" id="UP000001693"/>
    </source>
</evidence>
<keyword evidence="1" id="KW-0812">Transmembrane</keyword>
<gene>
    <name evidence="2" type="ordered locus">Lcho_0606</name>
</gene>
<reference evidence="2 3" key="1">
    <citation type="submission" date="2008-03" db="EMBL/GenBank/DDBJ databases">
        <title>Complete sequence of Leptothrix cholodnii SP-6.</title>
        <authorList>
            <consortium name="US DOE Joint Genome Institute"/>
            <person name="Copeland A."/>
            <person name="Lucas S."/>
            <person name="Lapidus A."/>
            <person name="Glavina del Rio T."/>
            <person name="Dalin E."/>
            <person name="Tice H."/>
            <person name="Bruce D."/>
            <person name="Goodwin L."/>
            <person name="Pitluck S."/>
            <person name="Chertkov O."/>
            <person name="Brettin T."/>
            <person name="Detter J.C."/>
            <person name="Han C."/>
            <person name="Kuske C.R."/>
            <person name="Schmutz J."/>
            <person name="Larimer F."/>
            <person name="Land M."/>
            <person name="Hauser L."/>
            <person name="Kyrpides N."/>
            <person name="Lykidis A."/>
            <person name="Emerson D."/>
            <person name="Richardson P."/>
        </authorList>
    </citation>
    <scope>NUCLEOTIDE SEQUENCE [LARGE SCALE GENOMIC DNA]</scope>
    <source>
        <strain evidence="3">ATCC 51168 / LMG 8142 / SP-6</strain>
    </source>
</reference>
<evidence type="ECO:0000313" key="2">
    <source>
        <dbReference type="EMBL" id="ACB32881.1"/>
    </source>
</evidence>
<evidence type="ECO:0000256" key="1">
    <source>
        <dbReference type="SAM" id="Phobius"/>
    </source>
</evidence>
<dbReference type="Proteomes" id="UP000001693">
    <property type="component" value="Chromosome"/>
</dbReference>
<feature type="transmembrane region" description="Helical" evidence="1">
    <location>
        <begin position="44"/>
        <end position="66"/>
    </location>
</feature>
<feature type="transmembrane region" description="Helical" evidence="1">
    <location>
        <begin position="19"/>
        <end position="38"/>
    </location>
</feature>
<keyword evidence="1" id="KW-1133">Transmembrane helix</keyword>
<evidence type="ECO:0008006" key="4">
    <source>
        <dbReference type="Google" id="ProtNLM"/>
    </source>
</evidence>
<protein>
    <recommendedName>
        <fullName evidence="4">Toxin CptA</fullName>
    </recommendedName>
</protein>
<keyword evidence="1" id="KW-0472">Membrane</keyword>
<dbReference type="EMBL" id="CP001013">
    <property type="protein sequence ID" value="ACB32881.1"/>
    <property type="molecule type" value="Genomic_DNA"/>
</dbReference>
<proteinExistence type="predicted"/>
<sequence length="164" mass="18461">MHTAPAVSVQVDAEPRWRLALAVLSLLAPLTVATWWAYRTLNSDTWWIPGSVGAALCLFALTAWAARQGWQLRTPDCLSIQWSGAEWTLVDRGGRASTGDLAVVIDLGHWMLLRFDHPPSTRPALRRRVWIPVAEPLVRQHWHALRCAVHGARPADRDGRDHER</sequence>
<accession>B1XZN5</accession>
<keyword evidence="3" id="KW-1185">Reference proteome</keyword>
<dbReference type="RefSeq" id="WP_012345643.1">
    <property type="nucleotide sequence ID" value="NC_010524.1"/>
</dbReference>
<organism evidence="2 3">
    <name type="scientific">Leptothrix cholodnii (strain ATCC 51168 / LMG 8142 / SP-6)</name>
    <name type="common">Leptothrix discophora (strain SP-6)</name>
    <dbReference type="NCBI Taxonomy" id="395495"/>
    <lineage>
        <taxon>Bacteria</taxon>
        <taxon>Pseudomonadati</taxon>
        <taxon>Pseudomonadota</taxon>
        <taxon>Betaproteobacteria</taxon>
        <taxon>Burkholderiales</taxon>
        <taxon>Sphaerotilaceae</taxon>
        <taxon>Leptothrix</taxon>
    </lineage>
</organism>
<dbReference type="HOGENOM" id="CLU_1616973_0_0_4"/>
<dbReference type="KEGG" id="lch:Lcho_0606"/>
<name>B1XZN5_LEPCP</name>
<dbReference type="AlphaFoldDB" id="B1XZN5"/>